<gene>
    <name evidence="1" type="ORF">ROR02_29840</name>
</gene>
<comment type="caution">
    <text evidence="1">The sequence shown here is derived from an EMBL/GenBank/DDBJ whole genome shotgun (WGS) entry which is preliminary data.</text>
</comment>
<dbReference type="RefSeq" id="WP_147164881.1">
    <property type="nucleotide sequence ID" value="NZ_BJZO01000120.1"/>
</dbReference>
<evidence type="ECO:0000313" key="2">
    <source>
        <dbReference type="Proteomes" id="UP000321567"/>
    </source>
</evidence>
<evidence type="ECO:0000313" key="1">
    <source>
        <dbReference type="EMBL" id="GEO82853.1"/>
    </source>
</evidence>
<sequence>MAAIETRVLVRGVDEAGGDVVVRLSTHGYLAAADEGRVDWLPDLEALPEVSRALPLGLDHETATSGYTAVSLGNRRGQWDWLRGVAWGREAVVLEGPAGAPTSAFVPVLTGIVDRADVGWETADLILRDRLAALRDRKVIDRTFLGTSLAGGQGAEGGSALAGQPWPTGWGVVEALTPVEANTQDHIYSVGVYQSVVSAWDGAAALTVTGGAYPTLAALLGASIATGQLAQAPALGLVRLGAAPASTLTLTVRYHTPATLPTLASAVLTGPGGLTEAEVGPGWASLDAVGEAGWWTGADAATVGDVLDGLTAAASAHWIDTPTGVIDAFVLSPPELAAPVIALDADDIIGTPRLEAAGTEVPAGRLEIEYRRAWTTVAPEQLPEADTAARLAYRDLVSREWRLLALDRPTITTRWPHAGTVKRQTALLTEAGAAVVRDRLAALYAVPRRAWTVTVRRAAVLGVDVGQVVDLSGVPRLGLGHAVVTSLRRRRADADLTVWG</sequence>
<dbReference type="Proteomes" id="UP000321567">
    <property type="component" value="Unassembled WGS sequence"/>
</dbReference>
<dbReference type="OrthoDB" id="973813at2"/>
<reference evidence="1 2" key="1">
    <citation type="submission" date="2019-07" db="EMBL/GenBank/DDBJ databases">
        <title>Whole genome shotgun sequence of Rhodospirillum oryzae NBRC 107573.</title>
        <authorList>
            <person name="Hosoyama A."/>
            <person name="Uohara A."/>
            <person name="Ohji S."/>
            <person name="Ichikawa N."/>
        </authorList>
    </citation>
    <scope>NUCLEOTIDE SEQUENCE [LARGE SCALE GENOMIC DNA]</scope>
    <source>
        <strain evidence="1 2">NBRC 107573</strain>
    </source>
</reference>
<protein>
    <submittedName>
        <fullName evidence="1">Uncharacterized protein</fullName>
    </submittedName>
</protein>
<organism evidence="1 2">
    <name type="scientific">Pararhodospirillum oryzae</name>
    <dbReference type="NCBI Taxonomy" id="478448"/>
    <lineage>
        <taxon>Bacteria</taxon>
        <taxon>Pseudomonadati</taxon>
        <taxon>Pseudomonadota</taxon>
        <taxon>Alphaproteobacteria</taxon>
        <taxon>Rhodospirillales</taxon>
        <taxon>Rhodospirillaceae</taxon>
        <taxon>Pararhodospirillum</taxon>
    </lineage>
</organism>
<accession>A0A512HBN2</accession>
<dbReference type="EMBL" id="BJZO01000120">
    <property type="protein sequence ID" value="GEO82853.1"/>
    <property type="molecule type" value="Genomic_DNA"/>
</dbReference>
<name>A0A512HBN2_9PROT</name>
<keyword evidence="2" id="KW-1185">Reference proteome</keyword>
<proteinExistence type="predicted"/>
<dbReference type="AlphaFoldDB" id="A0A512HBN2"/>